<protein>
    <submittedName>
        <fullName evidence="2">Uncharacterized protein</fullName>
    </submittedName>
</protein>
<feature type="compositionally biased region" description="Basic residues" evidence="1">
    <location>
        <begin position="419"/>
        <end position="433"/>
    </location>
</feature>
<sequence length="433" mass="49219">LIGKKYEIFLNNSLQALLASLQQSNPANFSGFIPNFQELVQSKVDPPLESIWVLTALSFNDDVTPKIESLDRILAIKDFFQLTVSHSASCNLVKRIALVAPVVCKLHYCILEAKDIQLGSKKVRKVNREFEKFFSLSPDIVKRVRVEACGMMDLAGFVVAGAIMLKLCLIIQEEGFGEKIQNELKYWLVGSITGFQSSHIYGLFKRTVLPNEIVLKCLESVACPILSPDEHLQDPVLSITSDVVSWHATYLSYNQFWTNFLQNPEYEDAHHAKRIAFTKLMVTHEAIQFFRARDQIKAITNLNAFAMSSLPSQIIQWVRKEIGNESSASGPSESSPRSFLRWMLNIENRGIKIFDDDLLKFREKFILESSVEESEQPARCEDHKGEEEHGDEEDEKISESMSNAFMAAAHSIQSSEQGRRKRKTKNIKRRKLA</sequence>
<dbReference type="Proteomes" id="UP000250235">
    <property type="component" value="Unassembled WGS sequence"/>
</dbReference>
<dbReference type="PANTHER" id="PTHR35505">
    <property type="entry name" value="OS01G0600300 PROTEIN"/>
    <property type="match status" value="1"/>
</dbReference>
<evidence type="ECO:0000313" key="2">
    <source>
        <dbReference type="EMBL" id="KZV51560.1"/>
    </source>
</evidence>
<dbReference type="AlphaFoldDB" id="A0A2Z7CWU1"/>
<feature type="compositionally biased region" description="Basic and acidic residues" evidence="1">
    <location>
        <begin position="376"/>
        <end position="387"/>
    </location>
</feature>
<evidence type="ECO:0000256" key="1">
    <source>
        <dbReference type="SAM" id="MobiDB-lite"/>
    </source>
</evidence>
<feature type="region of interest" description="Disordered" evidence="1">
    <location>
        <begin position="372"/>
        <end position="433"/>
    </location>
</feature>
<reference evidence="2 3" key="1">
    <citation type="journal article" date="2015" name="Proc. Natl. Acad. Sci. U.S.A.">
        <title>The resurrection genome of Boea hygrometrica: A blueprint for survival of dehydration.</title>
        <authorList>
            <person name="Xiao L."/>
            <person name="Yang G."/>
            <person name="Zhang L."/>
            <person name="Yang X."/>
            <person name="Zhao S."/>
            <person name="Ji Z."/>
            <person name="Zhou Q."/>
            <person name="Hu M."/>
            <person name="Wang Y."/>
            <person name="Chen M."/>
            <person name="Xu Y."/>
            <person name="Jin H."/>
            <person name="Xiao X."/>
            <person name="Hu G."/>
            <person name="Bao F."/>
            <person name="Hu Y."/>
            <person name="Wan P."/>
            <person name="Li L."/>
            <person name="Deng X."/>
            <person name="Kuang T."/>
            <person name="Xiang C."/>
            <person name="Zhu J.K."/>
            <person name="Oliver M.J."/>
            <person name="He Y."/>
        </authorList>
    </citation>
    <scope>NUCLEOTIDE SEQUENCE [LARGE SCALE GENOMIC DNA]</scope>
    <source>
        <strain evidence="3">cv. XS01</strain>
    </source>
</reference>
<proteinExistence type="predicted"/>
<feature type="non-terminal residue" evidence="2">
    <location>
        <position position="1"/>
    </location>
</feature>
<name>A0A2Z7CWU1_9LAMI</name>
<dbReference type="PANTHER" id="PTHR35505:SF5">
    <property type="entry name" value="SUBSTRATE CARRIER FAMILY PROTEIN"/>
    <property type="match status" value="1"/>
</dbReference>
<evidence type="ECO:0000313" key="3">
    <source>
        <dbReference type="Proteomes" id="UP000250235"/>
    </source>
</evidence>
<accession>A0A2Z7CWU1</accession>
<organism evidence="2 3">
    <name type="scientific">Dorcoceras hygrometricum</name>
    <dbReference type="NCBI Taxonomy" id="472368"/>
    <lineage>
        <taxon>Eukaryota</taxon>
        <taxon>Viridiplantae</taxon>
        <taxon>Streptophyta</taxon>
        <taxon>Embryophyta</taxon>
        <taxon>Tracheophyta</taxon>
        <taxon>Spermatophyta</taxon>
        <taxon>Magnoliopsida</taxon>
        <taxon>eudicotyledons</taxon>
        <taxon>Gunneridae</taxon>
        <taxon>Pentapetalae</taxon>
        <taxon>asterids</taxon>
        <taxon>lamiids</taxon>
        <taxon>Lamiales</taxon>
        <taxon>Gesneriaceae</taxon>
        <taxon>Didymocarpoideae</taxon>
        <taxon>Trichosporeae</taxon>
        <taxon>Loxocarpinae</taxon>
        <taxon>Dorcoceras</taxon>
    </lineage>
</organism>
<dbReference type="EMBL" id="KQ991599">
    <property type="protein sequence ID" value="KZV51560.1"/>
    <property type="molecule type" value="Genomic_DNA"/>
</dbReference>
<gene>
    <name evidence="2" type="ORF">F511_36642</name>
</gene>
<dbReference type="OrthoDB" id="1654714at2759"/>
<keyword evidence="3" id="KW-1185">Reference proteome</keyword>